<reference evidence="3" key="1">
    <citation type="submission" date="2021-04" db="EMBL/GenBank/DDBJ databases">
        <title>Genome based classification of Actinospica acidithermotolerans sp. nov., an actinobacterium isolated from an Indonesian hot spring.</title>
        <authorList>
            <person name="Kusuma A.B."/>
            <person name="Putra K.E."/>
            <person name="Nafisah S."/>
            <person name="Loh J."/>
            <person name="Nouioui I."/>
            <person name="Goodfellow M."/>
        </authorList>
    </citation>
    <scope>NUCLEOTIDE SEQUENCE</scope>
    <source>
        <strain evidence="3">CSCA 57</strain>
    </source>
</reference>
<evidence type="ECO:0008006" key="5">
    <source>
        <dbReference type="Google" id="ProtNLM"/>
    </source>
</evidence>
<feature type="region of interest" description="Disordered" evidence="1">
    <location>
        <begin position="189"/>
        <end position="256"/>
    </location>
</feature>
<dbReference type="Proteomes" id="UP000675781">
    <property type="component" value="Unassembled WGS sequence"/>
</dbReference>
<feature type="chain" id="PRO_5037580420" description="Lipoprotein" evidence="2">
    <location>
        <begin position="43"/>
        <end position="256"/>
    </location>
</feature>
<proteinExistence type="predicted"/>
<dbReference type="RefSeq" id="WP_212528083.1">
    <property type="nucleotide sequence ID" value="NZ_JAGSOG010000034.1"/>
</dbReference>
<dbReference type="AlphaFoldDB" id="A0A941IR43"/>
<evidence type="ECO:0000256" key="2">
    <source>
        <dbReference type="SAM" id="SignalP"/>
    </source>
</evidence>
<feature type="compositionally biased region" description="Low complexity" evidence="1">
    <location>
        <begin position="1"/>
        <end position="13"/>
    </location>
</feature>
<evidence type="ECO:0000313" key="4">
    <source>
        <dbReference type="Proteomes" id="UP000675781"/>
    </source>
</evidence>
<accession>A0A941IR43</accession>
<keyword evidence="4" id="KW-1185">Reference proteome</keyword>
<evidence type="ECO:0000256" key="1">
    <source>
        <dbReference type="SAM" id="MobiDB-lite"/>
    </source>
</evidence>
<feature type="signal peptide" evidence="2">
    <location>
        <begin position="1"/>
        <end position="42"/>
    </location>
</feature>
<protein>
    <recommendedName>
        <fullName evidence="5">Lipoprotein</fullName>
    </recommendedName>
</protein>
<sequence>MSSNPHSSAPSPRASRKSPLRTRRNRTALAGAALLVALPVLAACSAGTNPEVYDIKPDNGLATAGDMWISNVWVVSDANTGNAEVIGQVANTNPSQSETTQLTSVTVNGQPASVQETGTSTLSPGVTVTGSDVSIPGLRSVQFGQQGQPQLLATDPGVVIGQNAQVVYTFSDGTTATVTAQVQPNSGLWAQYNPNGPSTATALPTTTASGTATPTATASTTATGTSTATASTTAKATSSSTGNTVFSGTPNPSSSS</sequence>
<organism evidence="3 4">
    <name type="scientific">Actinospica durhamensis</name>
    <dbReference type="NCBI Taxonomy" id="1508375"/>
    <lineage>
        <taxon>Bacteria</taxon>
        <taxon>Bacillati</taxon>
        <taxon>Actinomycetota</taxon>
        <taxon>Actinomycetes</taxon>
        <taxon>Catenulisporales</taxon>
        <taxon>Actinospicaceae</taxon>
        <taxon>Actinospica</taxon>
    </lineage>
</organism>
<comment type="caution">
    <text evidence="3">The sequence shown here is derived from an EMBL/GenBank/DDBJ whole genome shotgun (WGS) entry which is preliminary data.</text>
</comment>
<evidence type="ECO:0000313" key="3">
    <source>
        <dbReference type="EMBL" id="MBR7833563.1"/>
    </source>
</evidence>
<feature type="compositionally biased region" description="Low complexity" evidence="1">
    <location>
        <begin position="196"/>
        <end position="241"/>
    </location>
</feature>
<name>A0A941IR43_9ACTN</name>
<feature type="compositionally biased region" description="Basic residues" evidence="1">
    <location>
        <begin position="14"/>
        <end position="23"/>
    </location>
</feature>
<feature type="compositionally biased region" description="Polar residues" evidence="1">
    <location>
        <begin position="242"/>
        <end position="256"/>
    </location>
</feature>
<keyword evidence="2" id="KW-0732">Signal</keyword>
<feature type="region of interest" description="Disordered" evidence="1">
    <location>
        <begin position="1"/>
        <end position="23"/>
    </location>
</feature>
<gene>
    <name evidence="3" type="ORF">KDL01_09820</name>
</gene>
<dbReference type="EMBL" id="JAGSOG010000034">
    <property type="protein sequence ID" value="MBR7833563.1"/>
    <property type="molecule type" value="Genomic_DNA"/>
</dbReference>